<feature type="domain" description="DUF4502" evidence="2">
    <location>
        <begin position="5"/>
        <end position="379"/>
    </location>
</feature>
<reference evidence="5" key="1">
    <citation type="submission" date="2025-08" db="UniProtKB">
        <authorList>
            <consortium name="RefSeq"/>
        </authorList>
    </citation>
    <scope>IDENTIFICATION</scope>
    <source>
        <strain evidence="5">J_2021</strain>
        <tissue evidence="5">Erythrocytes</tissue>
    </source>
</reference>
<dbReference type="Proteomes" id="UP000186698">
    <property type="component" value="Chromosome 6L"/>
</dbReference>
<dbReference type="RefSeq" id="XP_041422352.1">
    <property type="nucleotide sequence ID" value="XM_041566418.1"/>
</dbReference>
<dbReference type="InterPro" id="IPR028032">
    <property type="entry name" value="DUF4503"/>
</dbReference>
<dbReference type="GO" id="GO:0000724">
    <property type="term" value="P:double-strand break repair via homologous recombination"/>
    <property type="evidence" value="ECO:0000318"/>
    <property type="project" value="GO_Central"/>
</dbReference>
<sequence length="923" mass="102395">MPQGKRKRSGDRVQALFPDEVCSGGKKPPTELSLQPFSLNKAWKRCGDGFYSSQAEKASSSLERRSLFGKHKAHSHVYDEDHNVTNTAPIVWSSSDSELSNDGSKEFNSQLGFASQTFLKGKYCLDLSASKADPENDVPEITGWQYESDSEEENHKFSDAAESAVEICDSESSSSKATDSQLLKEAEPSKVMAMEIAEYSSDDEFDESFAPILPSHLPASNDGDVVSPTTKPASEWLKTAQVLLQTPEKKIDKTSKTPEDSAKKRKRFLRGGLAERLSRLQNRERSAISFWRHQCESDCKITLGAKSGVLILKVIQVHEECSVQVALCTQQINDNKEALSASNCNDADNLIVLFTCKTAAQLQVRAHDTIHIHPPWQKLKLQDKNMYIILNTHFTQKILQNKNPSNKAYSSEIVTVRRIKLPLSVIYKINEKSHEHGVKEQVSDNPSVPKPLQTGSNQGKLCTLYFKKNDSLLDVVESQGAAGWKGACLHVVVQRVYCLPSKDKTGLLHGSSKDIPCPDDKLRSDFSVCLLVQDAYGMFSEVQLQAVNLSADYMDVYSKRWEGKTCRLTGMKILQRTTKGRAPGLFSLIDSLWPPLVPIKVHGQSQDQQVQNNLPVPSFCYILAVRADEIEDDIKESAEASGLYLPPVIHTLREILQVVGPGQRCSFLGTVIYIRPEISRNSAPQKEMWIFVIDSTLQEEPVSSAAPQALSVCISPSCLLDNTVLQALCNKSPCALCFKDAVRENGRIICVERTVLSLQKPLLSSASGVKEVTDPVRLDDLDCASQANSLCSVNGIIIGVNEESAYSWPVCSRCGSNKLQRSDKRREAYFCCQCCQCINNTDTRMQMEVFLRCESMPGCTVRIKLQQETISLLLRSSPSEDGSYEVSNVLGMKVGPLSCYIQCVSSQLSRSVELEQISLWKAN</sequence>
<dbReference type="OrthoDB" id="1914453at2759"/>
<evidence type="ECO:0000259" key="3">
    <source>
        <dbReference type="Pfam" id="PF14951"/>
    </source>
</evidence>
<feature type="domain" description="DUF4503" evidence="3">
    <location>
        <begin position="533"/>
        <end position="919"/>
    </location>
</feature>
<dbReference type="AlphaFoldDB" id="A0A8J1KYG5"/>
<evidence type="ECO:0000259" key="2">
    <source>
        <dbReference type="Pfam" id="PF14950"/>
    </source>
</evidence>
<gene>
    <name evidence="5" type="primary">spidr.L</name>
</gene>
<dbReference type="Pfam" id="PF14951">
    <property type="entry name" value="DUF4503"/>
    <property type="match status" value="1"/>
</dbReference>
<feature type="region of interest" description="Disordered" evidence="1">
    <location>
        <begin position="147"/>
        <end position="186"/>
    </location>
</feature>
<protein>
    <submittedName>
        <fullName evidence="5">DNA repair-scaffolding protein</fullName>
    </submittedName>
</protein>
<dbReference type="GeneID" id="108718581"/>
<proteinExistence type="predicted"/>
<dbReference type="PANTHER" id="PTHR34347:SF1">
    <property type="entry name" value="DNA REPAIR-SCAFFOLDING PROTEIN"/>
    <property type="match status" value="1"/>
</dbReference>
<dbReference type="KEGG" id="xla:108718581"/>
<feature type="region of interest" description="Disordered" evidence="1">
    <location>
        <begin position="1"/>
        <end position="29"/>
    </location>
</feature>
<name>A0A8J1KYG5_XENLA</name>
<dbReference type="PANTHER" id="PTHR34347">
    <property type="entry name" value="DNA REPAIR-SCAFFOLDING PROTEIN SPIDR"/>
    <property type="match status" value="1"/>
</dbReference>
<organism evidence="4 5">
    <name type="scientific">Xenopus laevis</name>
    <name type="common">African clawed frog</name>
    <dbReference type="NCBI Taxonomy" id="8355"/>
    <lineage>
        <taxon>Eukaryota</taxon>
        <taxon>Metazoa</taxon>
        <taxon>Chordata</taxon>
        <taxon>Craniata</taxon>
        <taxon>Vertebrata</taxon>
        <taxon>Euteleostomi</taxon>
        <taxon>Amphibia</taxon>
        <taxon>Batrachia</taxon>
        <taxon>Anura</taxon>
        <taxon>Pipoidea</taxon>
        <taxon>Pipidae</taxon>
        <taxon>Xenopodinae</taxon>
        <taxon>Xenopus</taxon>
        <taxon>Xenopus</taxon>
    </lineage>
</organism>
<evidence type="ECO:0000313" key="5">
    <source>
        <dbReference type="RefSeq" id="XP_041422352.1"/>
    </source>
</evidence>
<dbReference type="InterPro" id="IPR028026">
    <property type="entry name" value="DUF4502"/>
</dbReference>
<dbReference type="Pfam" id="PF14950">
    <property type="entry name" value="DUF4502"/>
    <property type="match status" value="1"/>
</dbReference>
<dbReference type="CTD" id="108718581"/>
<dbReference type="InterPro" id="IPR053054">
    <property type="entry name" value="DNA_repair-scaffolding"/>
</dbReference>
<dbReference type="GO" id="GO:0005654">
    <property type="term" value="C:nucleoplasm"/>
    <property type="evidence" value="ECO:0000318"/>
    <property type="project" value="GO_Central"/>
</dbReference>
<evidence type="ECO:0000256" key="1">
    <source>
        <dbReference type="SAM" id="MobiDB-lite"/>
    </source>
</evidence>
<dbReference type="GO" id="GO:0070202">
    <property type="term" value="P:regulation of establishment of protein localization to chromosome"/>
    <property type="evidence" value="ECO:0000318"/>
    <property type="project" value="GO_Central"/>
</dbReference>
<accession>A0A8J1KYG5</accession>
<keyword evidence="4" id="KW-1185">Reference proteome</keyword>
<evidence type="ECO:0000313" key="4">
    <source>
        <dbReference type="Proteomes" id="UP000186698"/>
    </source>
</evidence>
<dbReference type="GO" id="GO:0000228">
    <property type="term" value="C:nuclear chromosome"/>
    <property type="evidence" value="ECO:0000318"/>
    <property type="project" value="GO_Central"/>
</dbReference>